<evidence type="ECO:0000313" key="7">
    <source>
        <dbReference type="Proteomes" id="UP000265366"/>
    </source>
</evidence>
<keyword evidence="3 6" id="KW-0808">Transferase</keyword>
<evidence type="ECO:0000256" key="2">
    <source>
        <dbReference type="ARBA" id="ARBA00022676"/>
    </source>
</evidence>
<organism evidence="6 7">
    <name type="scientific">Aurantiacibacter xanthus</name>
    <dbReference type="NCBI Taxonomy" id="1784712"/>
    <lineage>
        <taxon>Bacteria</taxon>
        <taxon>Pseudomonadati</taxon>
        <taxon>Pseudomonadota</taxon>
        <taxon>Alphaproteobacteria</taxon>
        <taxon>Sphingomonadales</taxon>
        <taxon>Erythrobacteraceae</taxon>
        <taxon>Aurantiacibacter</taxon>
    </lineage>
</organism>
<feature type="transmembrane region" description="Helical" evidence="4">
    <location>
        <begin position="269"/>
        <end position="292"/>
    </location>
</feature>
<keyword evidence="4" id="KW-0472">Membrane</keyword>
<protein>
    <submittedName>
        <fullName evidence="6">Glycosyltransferase family 2 protein</fullName>
    </submittedName>
</protein>
<sequence length="334" mass="35537">MSVLAVIPCLNEADHLEALLRQMLRDTTITRLVVADGGSTDASPAIVERLAASDPRLVLLANPDRIQSAGVNRAVARYGEGMDWLVRIDAHCLYPDGYVGILLASAAANGADAVVVPMATEGERGWQKAIAAAQNSVLGTGGSPHRHLGSGRFVDHGHHALMRVSAFRELGGYCETMPCNEDAELDVRQTGRGLRIWLEPAAALTYFPRRSLGALWRQYWRYGAGRARTVKRHGIAMKPRQLAPVAIALAVAALPLALVHWIFAVPAAVWASACLGVGLLVGMRAGAGMALLSGVAAMVMHASWGGGFLREWLGRGTDVPRYGLASAITGQTRA</sequence>
<keyword evidence="4" id="KW-1133">Transmembrane helix</keyword>
<dbReference type="PANTHER" id="PTHR43179">
    <property type="entry name" value="RHAMNOSYLTRANSFERASE WBBL"/>
    <property type="match status" value="1"/>
</dbReference>
<dbReference type="CDD" id="cd02525">
    <property type="entry name" value="Succinoglycan_BP_ExoA"/>
    <property type="match status" value="1"/>
</dbReference>
<feature type="transmembrane region" description="Helical" evidence="4">
    <location>
        <begin position="242"/>
        <end position="263"/>
    </location>
</feature>
<dbReference type="SUPFAM" id="SSF53448">
    <property type="entry name" value="Nucleotide-diphospho-sugar transferases"/>
    <property type="match status" value="1"/>
</dbReference>
<comment type="caution">
    <text evidence="6">The sequence shown here is derived from an EMBL/GenBank/DDBJ whole genome shotgun (WGS) entry which is preliminary data.</text>
</comment>
<dbReference type="Gene3D" id="3.90.550.10">
    <property type="entry name" value="Spore Coat Polysaccharide Biosynthesis Protein SpsA, Chain A"/>
    <property type="match status" value="1"/>
</dbReference>
<reference evidence="6 7" key="1">
    <citation type="submission" date="2018-08" db="EMBL/GenBank/DDBJ databases">
        <title>Erythrobacter zhengii sp.nov., a bacterium isolated from deep-sea sediment.</title>
        <authorList>
            <person name="Fang C."/>
            <person name="Wu Y.-H."/>
            <person name="Sun C."/>
            <person name="Wang H."/>
            <person name="Cheng H."/>
            <person name="Meng F.-X."/>
            <person name="Wang C.-S."/>
            <person name="Xu X.-W."/>
        </authorList>
    </citation>
    <scope>NUCLEOTIDE SEQUENCE [LARGE SCALE GENOMIC DNA]</scope>
    <source>
        <strain evidence="6 7">CCTCC AB 2015396</strain>
    </source>
</reference>
<dbReference type="GO" id="GO:0016757">
    <property type="term" value="F:glycosyltransferase activity"/>
    <property type="evidence" value="ECO:0007669"/>
    <property type="project" value="UniProtKB-KW"/>
</dbReference>
<evidence type="ECO:0000259" key="5">
    <source>
        <dbReference type="Pfam" id="PF00535"/>
    </source>
</evidence>
<dbReference type="PANTHER" id="PTHR43179:SF12">
    <property type="entry name" value="GALACTOFURANOSYLTRANSFERASE GLFT2"/>
    <property type="match status" value="1"/>
</dbReference>
<comment type="similarity">
    <text evidence="1">Belongs to the glycosyltransferase 2 family.</text>
</comment>
<dbReference type="Proteomes" id="UP000265366">
    <property type="component" value="Unassembled WGS sequence"/>
</dbReference>
<name>A0A3A1P9Z9_9SPHN</name>
<keyword evidence="4" id="KW-0812">Transmembrane</keyword>
<dbReference type="InterPro" id="IPR001173">
    <property type="entry name" value="Glyco_trans_2-like"/>
</dbReference>
<proteinExistence type="inferred from homology"/>
<evidence type="ECO:0000256" key="4">
    <source>
        <dbReference type="SAM" id="Phobius"/>
    </source>
</evidence>
<dbReference type="Pfam" id="PF00535">
    <property type="entry name" value="Glycos_transf_2"/>
    <property type="match status" value="1"/>
</dbReference>
<dbReference type="OrthoDB" id="8416156at2"/>
<dbReference type="AlphaFoldDB" id="A0A3A1P9Z9"/>
<feature type="domain" description="Glycosyltransferase 2-like" evidence="5">
    <location>
        <begin position="6"/>
        <end position="170"/>
    </location>
</feature>
<gene>
    <name evidence="6" type="ORF">D2V17_05750</name>
</gene>
<evidence type="ECO:0000256" key="3">
    <source>
        <dbReference type="ARBA" id="ARBA00022679"/>
    </source>
</evidence>
<keyword evidence="2" id="KW-0328">Glycosyltransferase</keyword>
<keyword evidence="7" id="KW-1185">Reference proteome</keyword>
<dbReference type="EMBL" id="QXFM01000057">
    <property type="protein sequence ID" value="RIV89768.1"/>
    <property type="molecule type" value="Genomic_DNA"/>
</dbReference>
<accession>A0A3A1P9Z9</accession>
<dbReference type="InterPro" id="IPR029044">
    <property type="entry name" value="Nucleotide-diphossugar_trans"/>
</dbReference>
<evidence type="ECO:0000313" key="6">
    <source>
        <dbReference type="EMBL" id="RIV89768.1"/>
    </source>
</evidence>
<evidence type="ECO:0000256" key="1">
    <source>
        <dbReference type="ARBA" id="ARBA00006739"/>
    </source>
</evidence>